<evidence type="ECO:0000313" key="1">
    <source>
        <dbReference type="EMBL" id="RCW64045.1"/>
    </source>
</evidence>
<protein>
    <submittedName>
        <fullName evidence="1">Uncharacterized protein</fullName>
    </submittedName>
</protein>
<dbReference type="AlphaFoldDB" id="A0A368X886"/>
<sequence length="106" mass="12280">MDFITDAKAFLVDHLKHFDCLPMEFEFEGVVYDRDEYEERLGVEGIKEVRREAFDWEKCEDYIASHGFGPADAQAQSVARELWEEGDDYATIGHEIVARGLTFNQI</sequence>
<gene>
    <name evidence="1" type="ORF">DET61_11686</name>
</gene>
<proteinExistence type="predicted"/>
<dbReference type="Proteomes" id="UP000253647">
    <property type="component" value="Unassembled WGS sequence"/>
</dbReference>
<dbReference type="EMBL" id="QPJI01000016">
    <property type="protein sequence ID" value="RCW64045.1"/>
    <property type="molecule type" value="Genomic_DNA"/>
</dbReference>
<accession>A0A368X886</accession>
<dbReference type="RefSeq" id="WP_114435156.1">
    <property type="nucleotide sequence ID" value="NZ_QPJI01000016.1"/>
</dbReference>
<evidence type="ECO:0000313" key="2">
    <source>
        <dbReference type="Proteomes" id="UP000253647"/>
    </source>
</evidence>
<organism evidence="1 2">
    <name type="scientific">Marinobacter nauticus</name>
    <name type="common">Marinobacter hydrocarbonoclasticus</name>
    <name type="synonym">Marinobacter aquaeolei</name>
    <dbReference type="NCBI Taxonomy" id="2743"/>
    <lineage>
        <taxon>Bacteria</taxon>
        <taxon>Pseudomonadati</taxon>
        <taxon>Pseudomonadota</taxon>
        <taxon>Gammaproteobacteria</taxon>
        <taxon>Pseudomonadales</taxon>
        <taxon>Marinobacteraceae</taxon>
        <taxon>Marinobacter</taxon>
    </lineage>
</organism>
<reference evidence="1 2" key="1">
    <citation type="submission" date="2018-07" db="EMBL/GenBank/DDBJ databases">
        <title>Freshwater and sediment microbial communities from various areas in North America, analyzing microbe dynamics in response to fracking.</title>
        <authorList>
            <person name="Lamendella R."/>
        </authorList>
    </citation>
    <scope>NUCLEOTIDE SEQUENCE [LARGE SCALE GENOMIC DNA]</scope>
    <source>
        <strain evidence="1 2">105B</strain>
    </source>
</reference>
<name>A0A368X886_MARNT</name>
<comment type="caution">
    <text evidence="1">The sequence shown here is derived from an EMBL/GenBank/DDBJ whole genome shotgun (WGS) entry which is preliminary data.</text>
</comment>